<proteinExistence type="predicted"/>
<name>A0AAN6ZTU5_9PEZI</name>
<protein>
    <submittedName>
        <fullName evidence="2">Uncharacterized protein</fullName>
    </submittedName>
</protein>
<sequence>MGNCLSRRKAVTEDGRDDGQELSSFEPELGIPPRFSACSILYRAGIPASVWLEDALAYHDVPTLVFDLFLLVPDVDAAARALVSAGYQRGELSLALSPIRQFDNLYIPLRTESQHATTDAESAPQSPEIDETRVILLPAKEWFHELPAAPEDMVDWFPTLPQLLTALIAKWLSLEEGDRDLRLRIAVFLGYIYEYLDTVKVPRFEQQLPQQFRTFHSDQVQGINAADLGTFRCQEYYMRHIGQHYPVVA</sequence>
<gene>
    <name evidence="2" type="ORF">C8A00DRAFT_16926</name>
</gene>
<dbReference type="AlphaFoldDB" id="A0AAN6ZTU5"/>
<evidence type="ECO:0000313" key="3">
    <source>
        <dbReference type="Proteomes" id="UP001302745"/>
    </source>
</evidence>
<dbReference type="Proteomes" id="UP001302745">
    <property type="component" value="Unassembled WGS sequence"/>
</dbReference>
<comment type="caution">
    <text evidence="2">The sequence shown here is derived from an EMBL/GenBank/DDBJ whole genome shotgun (WGS) entry which is preliminary data.</text>
</comment>
<reference evidence="2" key="1">
    <citation type="journal article" date="2023" name="Mol. Phylogenet. Evol.">
        <title>Genome-scale phylogeny and comparative genomics of the fungal order Sordariales.</title>
        <authorList>
            <person name="Hensen N."/>
            <person name="Bonometti L."/>
            <person name="Westerberg I."/>
            <person name="Brannstrom I.O."/>
            <person name="Guillou S."/>
            <person name="Cros-Aarteil S."/>
            <person name="Calhoun S."/>
            <person name="Haridas S."/>
            <person name="Kuo A."/>
            <person name="Mondo S."/>
            <person name="Pangilinan J."/>
            <person name="Riley R."/>
            <person name="LaButti K."/>
            <person name="Andreopoulos B."/>
            <person name="Lipzen A."/>
            <person name="Chen C."/>
            <person name="Yan M."/>
            <person name="Daum C."/>
            <person name="Ng V."/>
            <person name="Clum A."/>
            <person name="Steindorff A."/>
            <person name="Ohm R.A."/>
            <person name="Martin F."/>
            <person name="Silar P."/>
            <person name="Natvig D.O."/>
            <person name="Lalanne C."/>
            <person name="Gautier V."/>
            <person name="Ament-Velasquez S.L."/>
            <person name="Kruys A."/>
            <person name="Hutchinson M.I."/>
            <person name="Powell A.J."/>
            <person name="Barry K."/>
            <person name="Miller A.N."/>
            <person name="Grigoriev I.V."/>
            <person name="Debuchy R."/>
            <person name="Gladieux P."/>
            <person name="Hiltunen Thoren M."/>
            <person name="Johannesson H."/>
        </authorList>
    </citation>
    <scope>NUCLEOTIDE SEQUENCE</scope>
    <source>
        <strain evidence="2">CBS 538.74</strain>
    </source>
</reference>
<feature type="compositionally biased region" description="Basic and acidic residues" evidence="1">
    <location>
        <begin position="10"/>
        <end position="19"/>
    </location>
</feature>
<dbReference type="EMBL" id="MU857004">
    <property type="protein sequence ID" value="KAK4151685.1"/>
    <property type="molecule type" value="Genomic_DNA"/>
</dbReference>
<accession>A0AAN6ZTU5</accession>
<organism evidence="2 3">
    <name type="scientific">Chaetomidium leptoderma</name>
    <dbReference type="NCBI Taxonomy" id="669021"/>
    <lineage>
        <taxon>Eukaryota</taxon>
        <taxon>Fungi</taxon>
        <taxon>Dikarya</taxon>
        <taxon>Ascomycota</taxon>
        <taxon>Pezizomycotina</taxon>
        <taxon>Sordariomycetes</taxon>
        <taxon>Sordariomycetidae</taxon>
        <taxon>Sordariales</taxon>
        <taxon>Chaetomiaceae</taxon>
        <taxon>Chaetomidium</taxon>
    </lineage>
</organism>
<feature type="region of interest" description="Disordered" evidence="1">
    <location>
        <begin position="1"/>
        <end position="25"/>
    </location>
</feature>
<keyword evidence="3" id="KW-1185">Reference proteome</keyword>
<evidence type="ECO:0000313" key="2">
    <source>
        <dbReference type="EMBL" id="KAK4151685.1"/>
    </source>
</evidence>
<evidence type="ECO:0000256" key="1">
    <source>
        <dbReference type="SAM" id="MobiDB-lite"/>
    </source>
</evidence>
<reference evidence="2" key="2">
    <citation type="submission" date="2023-05" db="EMBL/GenBank/DDBJ databases">
        <authorList>
            <consortium name="Lawrence Berkeley National Laboratory"/>
            <person name="Steindorff A."/>
            <person name="Hensen N."/>
            <person name="Bonometti L."/>
            <person name="Westerberg I."/>
            <person name="Brannstrom I.O."/>
            <person name="Guillou S."/>
            <person name="Cros-Aarteil S."/>
            <person name="Calhoun S."/>
            <person name="Haridas S."/>
            <person name="Kuo A."/>
            <person name="Mondo S."/>
            <person name="Pangilinan J."/>
            <person name="Riley R."/>
            <person name="Labutti K."/>
            <person name="Andreopoulos B."/>
            <person name="Lipzen A."/>
            <person name="Chen C."/>
            <person name="Yanf M."/>
            <person name="Daum C."/>
            <person name="Ng V."/>
            <person name="Clum A."/>
            <person name="Ohm R."/>
            <person name="Martin F."/>
            <person name="Silar P."/>
            <person name="Natvig D."/>
            <person name="Lalanne C."/>
            <person name="Gautier V."/>
            <person name="Ament-Velasquez S.L."/>
            <person name="Kruys A."/>
            <person name="Hutchinson M.I."/>
            <person name="Powell A.J."/>
            <person name="Barry K."/>
            <person name="Miller A.N."/>
            <person name="Grigoriev I.V."/>
            <person name="Debuchy R."/>
            <person name="Gladieux P."/>
            <person name="Thoren M.H."/>
            <person name="Johannesson H."/>
        </authorList>
    </citation>
    <scope>NUCLEOTIDE SEQUENCE</scope>
    <source>
        <strain evidence="2">CBS 538.74</strain>
    </source>
</reference>